<proteinExistence type="predicted"/>
<gene>
    <name evidence="1" type="ORF">EVAR_100471_1</name>
</gene>
<accession>A0A4C1SES5</accession>
<dbReference type="Proteomes" id="UP000299102">
    <property type="component" value="Unassembled WGS sequence"/>
</dbReference>
<dbReference type="OrthoDB" id="7487383at2759"/>
<dbReference type="EMBL" id="BGZK01003382">
    <property type="protein sequence ID" value="GBP00659.1"/>
    <property type="molecule type" value="Genomic_DNA"/>
</dbReference>
<keyword evidence="2" id="KW-1185">Reference proteome</keyword>
<protein>
    <submittedName>
        <fullName evidence="1">Uncharacterized protein</fullName>
    </submittedName>
</protein>
<evidence type="ECO:0000313" key="2">
    <source>
        <dbReference type="Proteomes" id="UP000299102"/>
    </source>
</evidence>
<name>A0A4C1SES5_EUMVA</name>
<organism evidence="1 2">
    <name type="scientific">Eumeta variegata</name>
    <name type="common">Bagworm moth</name>
    <name type="synonym">Eumeta japonica</name>
    <dbReference type="NCBI Taxonomy" id="151549"/>
    <lineage>
        <taxon>Eukaryota</taxon>
        <taxon>Metazoa</taxon>
        <taxon>Ecdysozoa</taxon>
        <taxon>Arthropoda</taxon>
        <taxon>Hexapoda</taxon>
        <taxon>Insecta</taxon>
        <taxon>Pterygota</taxon>
        <taxon>Neoptera</taxon>
        <taxon>Endopterygota</taxon>
        <taxon>Lepidoptera</taxon>
        <taxon>Glossata</taxon>
        <taxon>Ditrysia</taxon>
        <taxon>Tineoidea</taxon>
        <taxon>Psychidae</taxon>
        <taxon>Oiketicinae</taxon>
        <taxon>Eumeta</taxon>
    </lineage>
</organism>
<comment type="caution">
    <text evidence="1">The sequence shown here is derived from an EMBL/GenBank/DDBJ whole genome shotgun (WGS) entry which is preliminary data.</text>
</comment>
<dbReference type="AlphaFoldDB" id="A0A4C1SES5"/>
<evidence type="ECO:0000313" key="1">
    <source>
        <dbReference type="EMBL" id="GBP00659.1"/>
    </source>
</evidence>
<sequence length="176" mass="19152">MVISFVGSKLFALAEHISHGSGKSLAEDRDGFVHHTRVLLKPSTRGPSVANYISVRNDCIAQRLTGTLICYIRSLHCIPIETLDITHLEAFACKLAMTDHQPIIIASVYLLLSKTLLSGDWEKLLNLGLAVIVAADHQPTTASSPSNGHLLPITDIQNDYGLEESDREGNSSIHLS</sequence>
<reference evidence="1 2" key="1">
    <citation type="journal article" date="2019" name="Commun. Biol.">
        <title>The bagworm genome reveals a unique fibroin gene that provides high tensile strength.</title>
        <authorList>
            <person name="Kono N."/>
            <person name="Nakamura H."/>
            <person name="Ohtoshi R."/>
            <person name="Tomita M."/>
            <person name="Numata K."/>
            <person name="Arakawa K."/>
        </authorList>
    </citation>
    <scope>NUCLEOTIDE SEQUENCE [LARGE SCALE GENOMIC DNA]</scope>
</reference>